<reference evidence="1 2" key="1">
    <citation type="submission" date="2019-07" db="EMBL/GenBank/DDBJ databases">
        <title>Whole genome shotgun sequence of Aneurinibacillus danicus NBRC 102444.</title>
        <authorList>
            <person name="Hosoyama A."/>
            <person name="Uohara A."/>
            <person name="Ohji S."/>
            <person name="Ichikawa N."/>
        </authorList>
    </citation>
    <scope>NUCLEOTIDE SEQUENCE [LARGE SCALE GENOMIC DNA]</scope>
    <source>
        <strain evidence="1 2">NBRC 102444</strain>
    </source>
</reference>
<dbReference type="RefSeq" id="WP_246147441.1">
    <property type="nucleotide sequence ID" value="NZ_BJXX01000215.1"/>
</dbReference>
<keyword evidence="2" id="KW-1185">Reference proteome</keyword>
<dbReference type="Proteomes" id="UP000321157">
    <property type="component" value="Unassembled WGS sequence"/>
</dbReference>
<protein>
    <submittedName>
        <fullName evidence="1">Uncharacterized protein</fullName>
    </submittedName>
</protein>
<gene>
    <name evidence="1" type="ORF">ADA01nite_41520</name>
</gene>
<accession>A0A511VHP3</accession>
<evidence type="ECO:0000313" key="2">
    <source>
        <dbReference type="Proteomes" id="UP000321157"/>
    </source>
</evidence>
<proteinExistence type="predicted"/>
<evidence type="ECO:0000313" key="1">
    <source>
        <dbReference type="EMBL" id="GEN36692.1"/>
    </source>
</evidence>
<comment type="caution">
    <text evidence="1">The sequence shown here is derived from an EMBL/GenBank/DDBJ whole genome shotgun (WGS) entry which is preliminary data.</text>
</comment>
<dbReference type="InterPro" id="IPR005368">
    <property type="entry name" value="UPF0175"/>
</dbReference>
<dbReference type="EMBL" id="BJXX01000215">
    <property type="protein sequence ID" value="GEN36692.1"/>
    <property type="molecule type" value="Genomic_DNA"/>
</dbReference>
<dbReference type="Pfam" id="PF03683">
    <property type="entry name" value="UPF0175"/>
    <property type="match status" value="1"/>
</dbReference>
<sequence length="65" mass="8011">MKEEGIKKFLREEISLWRAAELAGVPLFDFIDLLREKGIPWNEYTEEHREYDDKTLRWIEKEENR</sequence>
<organism evidence="1 2">
    <name type="scientific">Aneurinibacillus danicus</name>
    <dbReference type="NCBI Taxonomy" id="267746"/>
    <lineage>
        <taxon>Bacteria</taxon>
        <taxon>Bacillati</taxon>
        <taxon>Bacillota</taxon>
        <taxon>Bacilli</taxon>
        <taxon>Bacillales</taxon>
        <taxon>Paenibacillaceae</taxon>
        <taxon>Aneurinibacillus group</taxon>
        <taxon>Aneurinibacillus</taxon>
    </lineage>
</organism>
<name>A0A511VHP3_9BACL</name>
<dbReference type="AlphaFoldDB" id="A0A511VHP3"/>